<dbReference type="Pfam" id="PF00512">
    <property type="entry name" value="HisKA"/>
    <property type="match status" value="1"/>
</dbReference>
<evidence type="ECO:0000256" key="3">
    <source>
        <dbReference type="ARBA" id="ARBA00022553"/>
    </source>
</evidence>
<dbReference type="InterPro" id="IPR005467">
    <property type="entry name" value="His_kinase_dom"/>
</dbReference>
<keyword evidence="7" id="KW-0067">ATP-binding</keyword>
<dbReference type="InterPro" id="IPR003661">
    <property type="entry name" value="HisK_dim/P_dom"/>
</dbReference>
<dbReference type="Proteomes" id="UP000262939">
    <property type="component" value="Unassembled WGS sequence"/>
</dbReference>
<evidence type="ECO:0000256" key="7">
    <source>
        <dbReference type="ARBA" id="ARBA00022840"/>
    </source>
</evidence>
<dbReference type="CDD" id="cd00075">
    <property type="entry name" value="HATPase"/>
    <property type="match status" value="1"/>
</dbReference>
<protein>
    <recommendedName>
        <fullName evidence="2">histidine kinase</fullName>
        <ecNumber evidence="2">2.7.13.3</ecNumber>
    </recommendedName>
</protein>
<evidence type="ECO:0000313" key="10">
    <source>
        <dbReference type="EMBL" id="RFU61236.1"/>
    </source>
</evidence>
<evidence type="ECO:0000256" key="2">
    <source>
        <dbReference type="ARBA" id="ARBA00012438"/>
    </source>
</evidence>
<evidence type="ECO:0000256" key="8">
    <source>
        <dbReference type="ARBA" id="ARBA00023012"/>
    </source>
</evidence>
<keyword evidence="6" id="KW-0418">Kinase</keyword>
<dbReference type="InterPro" id="IPR035965">
    <property type="entry name" value="PAS-like_dom_sf"/>
</dbReference>
<dbReference type="AlphaFoldDB" id="A0A372L7I6"/>
<evidence type="ECO:0000256" key="1">
    <source>
        <dbReference type="ARBA" id="ARBA00000085"/>
    </source>
</evidence>
<comment type="catalytic activity">
    <reaction evidence="1">
        <text>ATP + protein L-histidine = ADP + protein N-phospho-L-histidine.</text>
        <dbReference type="EC" id="2.7.13.3"/>
    </reaction>
</comment>
<dbReference type="InterPro" id="IPR036890">
    <property type="entry name" value="HATPase_C_sf"/>
</dbReference>
<dbReference type="SMART" id="SM00387">
    <property type="entry name" value="HATPase_c"/>
    <property type="match status" value="1"/>
</dbReference>
<evidence type="ECO:0000256" key="6">
    <source>
        <dbReference type="ARBA" id="ARBA00022777"/>
    </source>
</evidence>
<evidence type="ECO:0000256" key="5">
    <source>
        <dbReference type="ARBA" id="ARBA00022741"/>
    </source>
</evidence>
<dbReference type="CDD" id="cd00082">
    <property type="entry name" value="HisKA"/>
    <property type="match status" value="1"/>
</dbReference>
<keyword evidence="5" id="KW-0547">Nucleotide-binding</keyword>
<dbReference type="Gene3D" id="3.30.565.10">
    <property type="entry name" value="Histidine kinase-like ATPase, C-terminal domain"/>
    <property type="match status" value="1"/>
</dbReference>
<dbReference type="PROSITE" id="PS50109">
    <property type="entry name" value="HIS_KIN"/>
    <property type="match status" value="1"/>
</dbReference>
<sequence>MKQGFSIKYDELSYNNNNGRKGGQNMAGMKEGINYKNLIPRKNGFVFKYIKKDNDFVHTFIEGDFLDKVGINPLEVIGHTLYEFLPEDQAKQKQMFYEIAWNGETVNYEGSLNGSYYVASLTPSIRNSCTVEVNGTAIDITTEKKHEMKVRKMEKLSMVGELAAGIAHEIRNPLTSITGFAQIIKENANDALTKEYLEIMLNELDRINKIVNEFMFLAKPNDTTEFKETDIKELILHVIKLMEPQTNINSIKVNAKLESSIIAVCDPNQLKQVLINLIQNAIEATLERNKNINIVLKSGKEENYIIQIVDNGSGITEERQKTLFEPFYTTKEKGTGLGLMICRRIIENHHGTINVNSRTNHGTAVTVTLPTYCNAAKFTDKI</sequence>
<dbReference type="Gene3D" id="1.10.287.130">
    <property type="match status" value="1"/>
</dbReference>
<dbReference type="SUPFAM" id="SSF55785">
    <property type="entry name" value="PYP-like sensor domain (PAS domain)"/>
    <property type="match status" value="1"/>
</dbReference>
<proteinExistence type="predicted"/>
<dbReference type="GO" id="GO:0005524">
    <property type="term" value="F:ATP binding"/>
    <property type="evidence" value="ECO:0007669"/>
    <property type="project" value="UniProtKB-KW"/>
</dbReference>
<evidence type="ECO:0000313" key="11">
    <source>
        <dbReference type="Proteomes" id="UP000262939"/>
    </source>
</evidence>
<dbReference type="PANTHER" id="PTHR43065">
    <property type="entry name" value="SENSOR HISTIDINE KINASE"/>
    <property type="match status" value="1"/>
</dbReference>
<keyword evidence="8" id="KW-0902">Two-component regulatory system</keyword>
<feature type="domain" description="Histidine kinase" evidence="9">
    <location>
        <begin position="165"/>
        <end position="373"/>
    </location>
</feature>
<dbReference type="InterPro" id="IPR036097">
    <property type="entry name" value="HisK_dim/P_sf"/>
</dbReference>
<dbReference type="SUPFAM" id="SSF47384">
    <property type="entry name" value="Homodimeric domain of signal transducing histidine kinase"/>
    <property type="match status" value="1"/>
</dbReference>
<dbReference type="InterPro" id="IPR003594">
    <property type="entry name" value="HATPase_dom"/>
</dbReference>
<comment type="caution">
    <text evidence="10">The sequence shown here is derived from an EMBL/GenBank/DDBJ whole genome shotgun (WGS) entry which is preliminary data.</text>
</comment>
<gene>
    <name evidence="10" type="ORF">D0466_18650</name>
</gene>
<dbReference type="Pfam" id="PF02518">
    <property type="entry name" value="HATPase_c"/>
    <property type="match status" value="1"/>
</dbReference>
<name>A0A372L7I6_9BACI</name>
<keyword evidence="11" id="KW-1185">Reference proteome</keyword>
<dbReference type="EMBL" id="QVTD01000016">
    <property type="protein sequence ID" value="RFU61236.1"/>
    <property type="molecule type" value="Genomic_DNA"/>
</dbReference>
<keyword evidence="3" id="KW-0597">Phosphoprotein</keyword>
<accession>A0A372L7I6</accession>
<dbReference type="PRINTS" id="PR00344">
    <property type="entry name" value="BCTRLSENSOR"/>
</dbReference>
<dbReference type="InterPro" id="IPR004358">
    <property type="entry name" value="Sig_transdc_His_kin-like_C"/>
</dbReference>
<dbReference type="Gene3D" id="3.30.450.20">
    <property type="entry name" value="PAS domain"/>
    <property type="match status" value="1"/>
</dbReference>
<dbReference type="PANTHER" id="PTHR43065:SF10">
    <property type="entry name" value="PEROXIDE STRESS-ACTIVATED HISTIDINE KINASE MAK3"/>
    <property type="match status" value="1"/>
</dbReference>
<dbReference type="GO" id="GO:0000155">
    <property type="term" value="F:phosphorelay sensor kinase activity"/>
    <property type="evidence" value="ECO:0007669"/>
    <property type="project" value="InterPro"/>
</dbReference>
<dbReference type="SMART" id="SM00388">
    <property type="entry name" value="HisKA"/>
    <property type="match status" value="1"/>
</dbReference>
<evidence type="ECO:0000256" key="4">
    <source>
        <dbReference type="ARBA" id="ARBA00022679"/>
    </source>
</evidence>
<dbReference type="SUPFAM" id="SSF55874">
    <property type="entry name" value="ATPase domain of HSP90 chaperone/DNA topoisomerase II/histidine kinase"/>
    <property type="match status" value="1"/>
</dbReference>
<reference evidence="10 11" key="1">
    <citation type="submission" date="2018-08" db="EMBL/GenBank/DDBJ databases">
        <title>Bacillus chawlae sp. nov., Bacillus glennii sp. nov., and Bacillus saganii sp. nov. Isolated from the Vehicle Assembly Building at Kennedy Space Center where the Viking Spacecraft were Assembled.</title>
        <authorList>
            <person name="Seuylemezian A."/>
            <person name="Vaishampayan P."/>
        </authorList>
    </citation>
    <scope>NUCLEOTIDE SEQUENCE [LARGE SCALE GENOMIC DNA]</scope>
    <source>
        <strain evidence="10 11">V44-8</strain>
    </source>
</reference>
<organism evidence="10 11">
    <name type="scientific">Peribacillus glennii</name>
    <dbReference type="NCBI Taxonomy" id="2303991"/>
    <lineage>
        <taxon>Bacteria</taxon>
        <taxon>Bacillati</taxon>
        <taxon>Bacillota</taxon>
        <taxon>Bacilli</taxon>
        <taxon>Bacillales</taxon>
        <taxon>Bacillaceae</taxon>
        <taxon>Peribacillus</taxon>
    </lineage>
</organism>
<evidence type="ECO:0000259" key="9">
    <source>
        <dbReference type="PROSITE" id="PS50109"/>
    </source>
</evidence>
<keyword evidence="4" id="KW-0808">Transferase</keyword>
<dbReference type="EC" id="2.7.13.3" evidence="2"/>